<proteinExistence type="inferred from homology"/>
<evidence type="ECO:0000256" key="6">
    <source>
        <dbReference type="ARBA" id="ARBA00023242"/>
    </source>
</evidence>
<evidence type="ECO:0000256" key="1">
    <source>
        <dbReference type="ARBA" id="ARBA00004123"/>
    </source>
</evidence>
<dbReference type="AlphaFoldDB" id="A0AAN9UP53"/>
<feature type="compositionally biased region" description="Low complexity" evidence="9">
    <location>
        <begin position="279"/>
        <end position="294"/>
    </location>
</feature>
<feature type="compositionally biased region" description="Low complexity" evidence="9">
    <location>
        <begin position="212"/>
        <end position="222"/>
    </location>
</feature>
<keyword evidence="8" id="KW-0010">Activator</keyword>
<evidence type="ECO:0000256" key="8">
    <source>
        <dbReference type="RuleBase" id="RU364143"/>
    </source>
</evidence>
<organism evidence="10 11">
    <name type="scientific">Diatrype stigma</name>
    <dbReference type="NCBI Taxonomy" id="117547"/>
    <lineage>
        <taxon>Eukaryota</taxon>
        <taxon>Fungi</taxon>
        <taxon>Dikarya</taxon>
        <taxon>Ascomycota</taxon>
        <taxon>Pezizomycotina</taxon>
        <taxon>Sordariomycetes</taxon>
        <taxon>Xylariomycetidae</taxon>
        <taxon>Xylariales</taxon>
        <taxon>Diatrypaceae</taxon>
        <taxon>Diatrype</taxon>
    </lineage>
</organism>
<keyword evidence="5 8" id="KW-0804">Transcription</keyword>
<sequence length="342" mass="36629">MAAPGGGKEPPLDEIQWRSPQWVMDMGGLHSNTILMYFAKSPFFDMTSNNAVLESQAMYNANMFHVIQTREAFEGRLRTMAGLEFIVAQEPAEMTPGTGTGVWVIHKQTRRKRPGAEDDITVHAAYYVVGENIYKAPTLADILSFRTVTITSALSKCFAEAEAARTWSPSMGHAYNLTLPTAANPRGRSLESRAATPLPDSQGGVGANNNNKAQDATAKKMTAAAEALDPRVVEQSFRLHMQFGGEYMDENPITGKPGDFHLSSTGRKPEVSRLRIPPASSGAAAGATRSFGGADASSSNKVKDEKGTGTPKTPKTPTGGSGLPSKPRRRKSKQGANTPTSS</sequence>
<evidence type="ECO:0000256" key="7">
    <source>
        <dbReference type="ARBA" id="ARBA00031259"/>
    </source>
</evidence>
<comment type="function">
    <text evidence="8">Component of the Mediator complex, a coactivator involved in the regulated transcription of nearly all RNA polymerase II-dependent genes. Mediator functions as a bridge to convey information from gene-specific regulatory proteins to the basal RNA polymerase II transcription machinery. Mediator is recruited to promoters by direct interactions with regulatory proteins and serves as a scaffold for the assembly of a functional preinitiation complex with RNA polymerase II and the general transcription factors.</text>
</comment>
<dbReference type="InterPro" id="IPR038566">
    <property type="entry name" value="Mediator_Med6_sf"/>
</dbReference>
<evidence type="ECO:0000256" key="9">
    <source>
        <dbReference type="SAM" id="MobiDB-lite"/>
    </source>
</evidence>
<dbReference type="EMBL" id="JAKJXP020000061">
    <property type="protein sequence ID" value="KAK7750571.1"/>
    <property type="molecule type" value="Genomic_DNA"/>
</dbReference>
<dbReference type="GO" id="GO:0006357">
    <property type="term" value="P:regulation of transcription by RNA polymerase II"/>
    <property type="evidence" value="ECO:0007669"/>
    <property type="project" value="InterPro"/>
</dbReference>
<accession>A0AAN9UP53</accession>
<comment type="subcellular location">
    <subcellularLocation>
        <location evidence="1 8">Nucleus</location>
    </subcellularLocation>
</comment>
<keyword evidence="11" id="KW-1185">Reference proteome</keyword>
<evidence type="ECO:0000313" key="10">
    <source>
        <dbReference type="EMBL" id="KAK7750571.1"/>
    </source>
</evidence>
<comment type="similarity">
    <text evidence="2 8">Belongs to the Mediator complex subunit 6 family.</text>
</comment>
<comment type="caution">
    <text evidence="10">The sequence shown here is derived from an EMBL/GenBank/DDBJ whole genome shotgun (WGS) entry which is preliminary data.</text>
</comment>
<gene>
    <name evidence="8 10" type="primary">MED6</name>
    <name evidence="10" type="ORF">SLS62_007418</name>
</gene>
<feature type="region of interest" description="Disordered" evidence="9">
    <location>
        <begin position="248"/>
        <end position="342"/>
    </location>
</feature>
<dbReference type="PANTHER" id="PTHR13104">
    <property type="entry name" value="MED-6-RELATED"/>
    <property type="match status" value="1"/>
</dbReference>
<keyword evidence="4 8" id="KW-0805">Transcription regulation</keyword>
<evidence type="ECO:0000256" key="5">
    <source>
        <dbReference type="ARBA" id="ARBA00023163"/>
    </source>
</evidence>
<dbReference type="GO" id="GO:0016592">
    <property type="term" value="C:mediator complex"/>
    <property type="evidence" value="ECO:0007669"/>
    <property type="project" value="InterPro"/>
</dbReference>
<feature type="region of interest" description="Disordered" evidence="9">
    <location>
        <begin position="183"/>
        <end position="222"/>
    </location>
</feature>
<protein>
    <recommendedName>
        <fullName evidence="3 8">Mediator of RNA polymerase II transcription subunit 6</fullName>
    </recommendedName>
    <alternativeName>
        <fullName evidence="7 8">Mediator complex subunit 6</fullName>
    </alternativeName>
</protein>
<comment type="subunit">
    <text evidence="8">Component of the Mediator complex.</text>
</comment>
<dbReference type="Pfam" id="PF04934">
    <property type="entry name" value="Med6"/>
    <property type="match status" value="1"/>
</dbReference>
<dbReference type="Proteomes" id="UP001320420">
    <property type="component" value="Unassembled WGS sequence"/>
</dbReference>
<evidence type="ECO:0000313" key="11">
    <source>
        <dbReference type="Proteomes" id="UP001320420"/>
    </source>
</evidence>
<evidence type="ECO:0000256" key="2">
    <source>
        <dbReference type="ARBA" id="ARBA00007526"/>
    </source>
</evidence>
<reference evidence="10 11" key="1">
    <citation type="submission" date="2024-02" db="EMBL/GenBank/DDBJ databases">
        <title>De novo assembly and annotation of 12 fungi associated with fruit tree decline syndrome in Ontario, Canada.</title>
        <authorList>
            <person name="Sulman M."/>
            <person name="Ellouze W."/>
            <person name="Ilyukhin E."/>
        </authorList>
    </citation>
    <scope>NUCLEOTIDE SEQUENCE [LARGE SCALE GENOMIC DNA]</scope>
    <source>
        <strain evidence="10 11">M11/M66-122</strain>
    </source>
</reference>
<name>A0AAN9UP53_9PEZI</name>
<dbReference type="InterPro" id="IPR007018">
    <property type="entry name" value="Mediator_Med6"/>
</dbReference>
<keyword evidence="6 8" id="KW-0539">Nucleus</keyword>
<evidence type="ECO:0000256" key="3">
    <source>
        <dbReference type="ARBA" id="ARBA00020634"/>
    </source>
</evidence>
<dbReference type="GO" id="GO:0003712">
    <property type="term" value="F:transcription coregulator activity"/>
    <property type="evidence" value="ECO:0007669"/>
    <property type="project" value="InterPro"/>
</dbReference>
<evidence type="ECO:0000256" key="4">
    <source>
        <dbReference type="ARBA" id="ARBA00023015"/>
    </source>
</evidence>
<dbReference type="Gene3D" id="3.10.450.580">
    <property type="entry name" value="Mediator complex, subunit Med6"/>
    <property type="match status" value="1"/>
</dbReference>
<feature type="compositionally biased region" description="Low complexity" evidence="9">
    <location>
        <begin position="308"/>
        <end position="318"/>
    </location>
</feature>